<reference evidence="3 6" key="3">
    <citation type="submission" date="2017-04" db="EMBL/GenBank/DDBJ databases">
        <title>Kefir bacterial isolates.</title>
        <authorList>
            <person name="Kim Y."/>
            <person name="Blasche S."/>
            <person name="Patil K.R."/>
        </authorList>
    </citation>
    <scope>NUCLEOTIDE SEQUENCE [LARGE SCALE GENOMIC DNA]</scope>
    <source>
        <strain evidence="3 6">OG2</strain>
    </source>
</reference>
<reference evidence="4 7" key="4">
    <citation type="submission" date="2020-12" db="EMBL/GenBank/DDBJ databases">
        <title>FDA dAtabase for Regulatory Grade micrObial Sequences (FDA-ARGOS): Supporting development and validation of Infectious Disease Dx tests.</title>
        <authorList>
            <person name="Sproer C."/>
            <person name="Gronow S."/>
            <person name="Severitt S."/>
            <person name="Schroder I."/>
            <person name="Tallon L."/>
            <person name="Sadzewicz L."/>
            <person name="Zhao X."/>
            <person name="Boylan J."/>
            <person name="Ott S."/>
            <person name="Bowen H."/>
            <person name="Vavikolanu K."/>
            <person name="Mehta A."/>
            <person name="Aluvathingal J."/>
            <person name="Nadendla S."/>
            <person name="Lowell S."/>
            <person name="Myers T."/>
            <person name="Yan Y."/>
            <person name="Sichtig H."/>
        </authorList>
    </citation>
    <scope>NUCLEOTIDE SEQUENCE [LARGE SCALE GENOMIC DNA]</scope>
    <source>
        <strain evidence="4 7">FDAARGOS_902</strain>
    </source>
</reference>
<dbReference type="InterPro" id="IPR051781">
    <property type="entry name" value="Metallo-dep_Hydrolase"/>
</dbReference>
<dbReference type="Gene3D" id="3.20.20.140">
    <property type="entry name" value="Metal-dependent hydrolases"/>
    <property type="match status" value="1"/>
</dbReference>
<dbReference type="Proteomes" id="UP000594979">
    <property type="component" value="Chromosome"/>
</dbReference>
<dbReference type="InterPro" id="IPR011059">
    <property type="entry name" value="Metal-dep_hydrolase_composite"/>
</dbReference>
<proteinExistence type="predicted"/>
<dbReference type="KEGG" id="bcau:I6G59_00700"/>
<evidence type="ECO:0000313" key="2">
    <source>
        <dbReference type="EMBL" id="KZE23387.1"/>
    </source>
</evidence>
<dbReference type="PANTHER" id="PTHR43135">
    <property type="entry name" value="ALPHA-D-RIBOSE 1-METHYLPHOSPHONATE 5-TRIPHOSPHATE DIPHOSPHATASE"/>
    <property type="match status" value="1"/>
</dbReference>
<keyword evidence="3" id="KW-0378">Hydrolase</keyword>
<dbReference type="Pfam" id="PF01979">
    <property type="entry name" value="Amidohydro_1"/>
    <property type="match status" value="1"/>
</dbReference>
<dbReference type="RefSeq" id="WP_063248846.1">
    <property type="nucleotide sequence ID" value="NZ_CBDRLP010000001.1"/>
</dbReference>
<gene>
    <name evidence="2" type="ORF">AVW13_04020</name>
    <name evidence="3" type="ORF">B8X04_10525</name>
    <name evidence="4" type="ORF">I6G59_00700</name>
</gene>
<feature type="domain" description="Amidohydrolase-related" evidence="1">
    <location>
        <begin position="69"/>
        <end position="393"/>
    </location>
</feature>
<dbReference type="STRING" id="33889.AVW13_04020"/>
<evidence type="ECO:0000313" key="4">
    <source>
        <dbReference type="EMBL" id="QPS33904.1"/>
    </source>
</evidence>
<dbReference type="GO" id="GO:0016810">
    <property type="term" value="F:hydrolase activity, acting on carbon-nitrogen (but not peptide) bonds"/>
    <property type="evidence" value="ECO:0007669"/>
    <property type="project" value="InterPro"/>
</dbReference>
<dbReference type="EMBL" id="CP065682">
    <property type="protein sequence ID" value="QPS33904.1"/>
    <property type="molecule type" value="Genomic_DNA"/>
</dbReference>
<sequence>MYRSVPVPARHDVAIVNARILPIADAQGERAEPIESGTIVLADGRIAAVGGPETEVPEGTEVIDAAGRWVVPGFIEAHGHLGVHEDGEGWSGDDTNEMTDPNGAGLRALDGIDPAELGFKDALRGGVTSALIKPGSGNPIGGRTAFVKTWGRVVDEMLVTQDLSVKSALGENPKRVYGDKKVTPSTRMGTAKIIRDAFVEAQNYRAKRDHAEAEGTPFERDLVKETLAEVLDGTLAWDQHCHRADDIATAIRLSEEFGYRLVINHGTEGHKIADFIAEKGIDVILGPLMTSRSKVELRDRTLATAAALAEAGVRIALTTDHPVIPINFLIHEASLAVKEGLDPVVALEALTINPAAIFGLDDRLGSLAPGKDADLAIWSGDPLDLDSRAEEVFVDGRLVYSFDQETGTAEVADPYGPTLISEP</sequence>
<evidence type="ECO:0000313" key="3">
    <source>
        <dbReference type="EMBL" id="PAK95248.1"/>
    </source>
</evidence>
<reference evidence="2" key="2">
    <citation type="submission" date="2016-01" db="EMBL/GenBank/DDBJ databases">
        <authorList>
            <person name="Hong K.W."/>
        </authorList>
    </citation>
    <scope>NUCLEOTIDE SEQUENCE</scope>
    <source>
        <strain evidence="2">M40</strain>
    </source>
</reference>
<dbReference type="EMBL" id="LQQR01000003">
    <property type="protein sequence ID" value="KZE23387.1"/>
    <property type="molecule type" value="Genomic_DNA"/>
</dbReference>
<organism evidence="3 6">
    <name type="scientific">Brevibacterium casei</name>
    <dbReference type="NCBI Taxonomy" id="33889"/>
    <lineage>
        <taxon>Bacteria</taxon>
        <taxon>Bacillati</taxon>
        <taxon>Actinomycetota</taxon>
        <taxon>Actinomycetes</taxon>
        <taxon>Micrococcales</taxon>
        <taxon>Brevibacteriaceae</taxon>
        <taxon>Brevibacterium</taxon>
    </lineage>
</organism>
<evidence type="ECO:0000259" key="1">
    <source>
        <dbReference type="Pfam" id="PF01979"/>
    </source>
</evidence>
<dbReference type="GeneID" id="99773970"/>
<dbReference type="Proteomes" id="UP000216867">
    <property type="component" value="Unassembled WGS sequence"/>
</dbReference>
<name>A0A165EGT6_9MICO</name>
<dbReference type="PANTHER" id="PTHR43135:SF3">
    <property type="entry name" value="ALPHA-D-RIBOSE 1-METHYLPHOSPHONATE 5-TRIPHOSPHATE DIPHOSPHATASE"/>
    <property type="match status" value="1"/>
</dbReference>
<dbReference type="SUPFAM" id="SSF51556">
    <property type="entry name" value="Metallo-dependent hydrolases"/>
    <property type="match status" value="1"/>
</dbReference>
<dbReference type="InterPro" id="IPR006680">
    <property type="entry name" value="Amidohydro-rel"/>
</dbReference>
<dbReference type="EMBL" id="NCWY01000008">
    <property type="protein sequence ID" value="PAK95248.1"/>
    <property type="molecule type" value="Genomic_DNA"/>
</dbReference>
<accession>A0A165EGT6</accession>
<protein>
    <submittedName>
        <fullName evidence="3">Amidohydrolase</fullName>
    </submittedName>
</protein>
<dbReference type="InterPro" id="IPR032466">
    <property type="entry name" value="Metal_Hydrolase"/>
</dbReference>
<dbReference type="CDD" id="cd01309">
    <property type="entry name" value="Met_dep_hydrolase_C"/>
    <property type="match status" value="1"/>
</dbReference>
<dbReference type="AlphaFoldDB" id="A0A165EGT6"/>
<reference evidence="5" key="1">
    <citation type="submission" date="2016-01" db="EMBL/GenBank/DDBJ databases">
        <title>Draft genome of Chromobacterium sp. F49.</title>
        <authorList>
            <person name="Hong K.W."/>
        </authorList>
    </citation>
    <scope>NUCLEOTIDE SEQUENCE [LARGE SCALE GENOMIC DNA]</scope>
    <source>
        <strain evidence="5">M40</strain>
    </source>
</reference>
<evidence type="ECO:0000313" key="5">
    <source>
        <dbReference type="Proteomes" id="UP000076612"/>
    </source>
</evidence>
<evidence type="ECO:0000313" key="6">
    <source>
        <dbReference type="Proteomes" id="UP000216867"/>
    </source>
</evidence>
<evidence type="ECO:0000313" key="7">
    <source>
        <dbReference type="Proteomes" id="UP000594979"/>
    </source>
</evidence>
<dbReference type="Proteomes" id="UP000076612">
    <property type="component" value="Unassembled WGS sequence"/>
</dbReference>
<dbReference type="SUPFAM" id="SSF51338">
    <property type="entry name" value="Composite domain of metallo-dependent hydrolases"/>
    <property type="match status" value="1"/>
</dbReference>